<sequence>MFHNIERSTERGVKKDSHDRSFFRSLQNNDRSSLNSSAAESPLPVKDLRSSQRPKRSSRVINRLLKTALKAWLRSQLTSIADLKIEVEGCDLNLLAGTIPKVCLMAEKAVYQGIHFSKIDIVAHQIQVNLKQILRGKPLQLMQPIPIEFSVLLQATDLYQSRTAPLMQSAVRDLLQVLLRTSQEDAITDDALSLPAIKIQEIQFKNNGFILKVQVPSVIDSSTATLETCLTIGHPQELLFYDLTYQTESKHNHLEQPQTTSINLGTQVNLKSLLLTPASLICKGQIEVQP</sequence>
<dbReference type="Proteomes" id="UP000248857">
    <property type="component" value="Unassembled WGS sequence"/>
</dbReference>
<feature type="compositionally biased region" description="Basic and acidic residues" evidence="1">
    <location>
        <begin position="1"/>
        <end position="22"/>
    </location>
</feature>
<dbReference type="Pfam" id="PF11209">
    <property type="entry name" value="LmeA"/>
    <property type="match status" value="1"/>
</dbReference>
<proteinExistence type="predicted"/>
<name>A0A2W1J744_9CYAN</name>
<keyword evidence="3" id="KW-1185">Reference proteome</keyword>
<dbReference type="AlphaFoldDB" id="A0A2W1J744"/>
<dbReference type="EMBL" id="PQWO01000042">
    <property type="protein sequence ID" value="PZD70350.1"/>
    <property type="molecule type" value="Genomic_DNA"/>
</dbReference>
<feature type="region of interest" description="Disordered" evidence="1">
    <location>
        <begin position="1"/>
        <end position="54"/>
    </location>
</feature>
<evidence type="ECO:0000313" key="3">
    <source>
        <dbReference type="Proteomes" id="UP000248857"/>
    </source>
</evidence>
<evidence type="ECO:0000313" key="2">
    <source>
        <dbReference type="EMBL" id="PZD70350.1"/>
    </source>
</evidence>
<protein>
    <recommendedName>
        <fullName evidence="4">DUF2993 domain-containing protein</fullName>
    </recommendedName>
</protein>
<dbReference type="InterPro" id="IPR021373">
    <property type="entry name" value="DUF2993"/>
</dbReference>
<organism evidence="2 3">
    <name type="scientific">Acaryochloris thomasi RCC1774</name>
    <dbReference type="NCBI Taxonomy" id="1764569"/>
    <lineage>
        <taxon>Bacteria</taxon>
        <taxon>Bacillati</taxon>
        <taxon>Cyanobacteriota</taxon>
        <taxon>Cyanophyceae</taxon>
        <taxon>Acaryochloridales</taxon>
        <taxon>Acaryochloridaceae</taxon>
        <taxon>Acaryochloris</taxon>
        <taxon>Acaryochloris thomasi</taxon>
    </lineage>
</organism>
<reference evidence="2 3" key="1">
    <citation type="journal article" date="2018" name="Sci. Rep.">
        <title>A novel species of the marine cyanobacterium Acaryochloris with a unique pigment content and lifestyle.</title>
        <authorList>
            <person name="Partensky F."/>
            <person name="Six C."/>
            <person name="Ratin M."/>
            <person name="Garczarek L."/>
            <person name="Vaulot D."/>
            <person name="Probert I."/>
            <person name="Calteau A."/>
            <person name="Gourvil P."/>
            <person name="Marie D."/>
            <person name="Grebert T."/>
            <person name="Bouchier C."/>
            <person name="Le Panse S."/>
            <person name="Gachenot M."/>
            <person name="Rodriguez F."/>
            <person name="Garrido J.L."/>
        </authorList>
    </citation>
    <scope>NUCLEOTIDE SEQUENCE [LARGE SCALE GENOMIC DNA]</scope>
    <source>
        <strain evidence="2 3">RCC1774</strain>
    </source>
</reference>
<gene>
    <name evidence="2" type="ORF">C1752_13983</name>
</gene>
<evidence type="ECO:0000256" key="1">
    <source>
        <dbReference type="SAM" id="MobiDB-lite"/>
    </source>
</evidence>
<comment type="caution">
    <text evidence="2">The sequence shown here is derived from an EMBL/GenBank/DDBJ whole genome shotgun (WGS) entry which is preliminary data.</text>
</comment>
<feature type="compositionally biased region" description="Polar residues" evidence="1">
    <location>
        <begin position="24"/>
        <end position="39"/>
    </location>
</feature>
<evidence type="ECO:0008006" key="4">
    <source>
        <dbReference type="Google" id="ProtNLM"/>
    </source>
</evidence>
<accession>A0A2W1J744</accession>